<organism evidence="2 3">
    <name type="scientific">Rubroshorea leprosula</name>
    <dbReference type="NCBI Taxonomy" id="152421"/>
    <lineage>
        <taxon>Eukaryota</taxon>
        <taxon>Viridiplantae</taxon>
        <taxon>Streptophyta</taxon>
        <taxon>Embryophyta</taxon>
        <taxon>Tracheophyta</taxon>
        <taxon>Spermatophyta</taxon>
        <taxon>Magnoliopsida</taxon>
        <taxon>eudicotyledons</taxon>
        <taxon>Gunneridae</taxon>
        <taxon>Pentapetalae</taxon>
        <taxon>rosids</taxon>
        <taxon>malvids</taxon>
        <taxon>Malvales</taxon>
        <taxon>Dipterocarpaceae</taxon>
        <taxon>Rubroshorea</taxon>
    </lineage>
</organism>
<keyword evidence="1" id="KW-0472">Membrane</keyword>
<name>A0AAV5MV91_9ROSI</name>
<comment type="caution">
    <text evidence="2">The sequence shown here is derived from an EMBL/GenBank/DDBJ whole genome shotgun (WGS) entry which is preliminary data.</text>
</comment>
<keyword evidence="1" id="KW-0812">Transmembrane</keyword>
<keyword evidence="3" id="KW-1185">Reference proteome</keyword>
<reference evidence="2 3" key="1">
    <citation type="journal article" date="2021" name="Commun. Biol.">
        <title>The genome of Shorea leprosula (Dipterocarpaceae) highlights the ecological relevance of drought in aseasonal tropical rainforests.</title>
        <authorList>
            <person name="Ng K.K.S."/>
            <person name="Kobayashi M.J."/>
            <person name="Fawcett J.A."/>
            <person name="Hatakeyama M."/>
            <person name="Paape T."/>
            <person name="Ng C.H."/>
            <person name="Ang C.C."/>
            <person name="Tnah L.H."/>
            <person name="Lee C.T."/>
            <person name="Nishiyama T."/>
            <person name="Sese J."/>
            <person name="O'Brien M.J."/>
            <person name="Copetti D."/>
            <person name="Mohd Noor M.I."/>
            <person name="Ong R.C."/>
            <person name="Putra M."/>
            <person name="Sireger I.Z."/>
            <person name="Indrioko S."/>
            <person name="Kosugi Y."/>
            <person name="Izuno A."/>
            <person name="Isagi Y."/>
            <person name="Lee S.L."/>
            <person name="Shimizu K.K."/>
        </authorList>
    </citation>
    <scope>NUCLEOTIDE SEQUENCE [LARGE SCALE GENOMIC DNA]</scope>
    <source>
        <strain evidence="2">214</strain>
    </source>
</reference>
<dbReference type="AlphaFoldDB" id="A0AAV5MV91"/>
<feature type="transmembrane region" description="Helical" evidence="1">
    <location>
        <begin position="81"/>
        <end position="101"/>
    </location>
</feature>
<dbReference type="EMBL" id="BPVZ01001019">
    <property type="protein sequence ID" value="GKV53029.1"/>
    <property type="molecule type" value="Genomic_DNA"/>
</dbReference>
<evidence type="ECO:0000256" key="1">
    <source>
        <dbReference type="SAM" id="Phobius"/>
    </source>
</evidence>
<protein>
    <submittedName>
        <fullName evidence="2">Uncharacterized protein</fullName>
    </submittedName>
</protein>
<dbReference type="Proteomes" id="UP001054252">
    <property type="component" value="Unassembled WGS sequence"/>
</dbReference>
<evidence type="ECO:0000313" key="2">
    <source>
        <dbReference type="EMBL" id="GKV53029.1"/>
    </source>
</evidence>
<evidence type="ECO:0000313" key="3">
    <source>
        <dbReference type="Proteomes" id="UP001054252"/>
    </source>
</evidence>
<sequence length="121" mass="13000">MKSVTVDGRETEQPTIEPIDRTVEAKGSWFQANSDKASKKSAGERVGLPLDDVFLPFIEDGCWGLPGRGFSSNHTGGLKGLAILILLLFSTLGLTLFALVLQLSSSCIKDNFLISGTEDVN</sequence>
<accession>A0AAV5MV91</accession>
<gene>
    <name evidence="2" type="ORF">SLEP1_g59578</name>
</gene>
<keyword evidence="1" id="KW-1133">Transmembrane helix</keyword>
<proteinExistence type="predicted"/>